<gene>
    <name evidence="6" type="ORF">PECAL_6P02120</name>
</gene>
<evidence type="ECO:0000256" key="1">
    <source>
        <dbReference type="ARBA" id="ARBA00004370"/>
    </source>
</evidence>
<feature type="transmembrane region" description="Helical" evidence="5">
    <location>
        <begin position="20"/>
        <end position="43"/>
    </location>
</feature>
<dbReference type="AlphaFoldDB" id="A0A8J2T0C8"/>
<dbReference type="InterPro" id="IPR001129">
    <property type="entry name" value="Membr-assoc_MAPEG"/>
</dbReference>
<organism evidence="6 7">
    <name type="scientific">Pelagomonas calceolata</name>
    <dbReference type="NCBI Taxonomy" id="35677"/>
    <lineage>
        <taxon>Eukaryota</taxon>
        <taxon>Sar</taxon>
        <taxon>Stramenopiles</taxon>
        <taxon>Ochrophyta</taxon>
        <taxon>Pelagophyceae</taxon>
        <taxon>Pelagomonadales</taxon>
        <taxon>Pelagomonadaceae</taxon>
        <taxon>Pelagomonas</taxon>
    </lineage>
</organism>
<comment type="caution">
    <text evidence="6">The sequence shown here is derived from an EMBL/GenBank/DDBJ whole genome shotgun (WGS) entry which is preliminary data.</text>
</comment>
<keyword evidence="4 5" id="KW-0472">Membrane</keyword>
<dbReference type="Proteomes" id="UP000789595">
    <property type="component" value="Unassembled WGS sequence"/>
</dbReference>
<keyword evidence="2 5" id="KW-0812">Transmembrane</keyword>
<comment type="subcellular location">
    <subcellularLocation>
        <location evidence="1">Membrane</location>
    </subcellularLocation>
</comment>
<dbReference type="GO" id="GO:0016020">
    <property type="term" value="C:membrane"/>
    <property type="evidence" value="ECO:0007669"/>
    <property type="project" value="UniProtKB-SubCell"/>
</dbReference>
<evidence type="ECO:0000313" key="7">
    <source>
        <dbReference type="Proteomes" id="UP000789595"/>
    </source>
</evidence>
<keyword evidence="3 5" id="KW-1133">Transmembrane helix</keyword>
<protein>
    <submittedName>
        <fullName evidence="6">Uncharacterized protein</fullName>
    </submittedName>
</protein>
<accession>A0A8J2T0C8</accession>
<dbReference type="Pfam" id="PF01124">
    <property type="entry name" value="MAPEG"/>
    <property type="match status" value="1"/>
</dbReference>
<evidence type="ECO:0000256" key="3">
    <source>
        <dbReference type="ARBA" id="ARBA00022989"/>
    </source>
</evidence>
<evidence type="ECO:0000256" key="2">
    <source>
        <dbReference type="ARBA" id="ARBA00022692"/>
    </source>
</evidence>
<evidence type="ECO:0000313" key="6">
    <source>
        <dbReference type="EMBL" id="CAH0378620.1"/>
    </source>
</evidence>
<dbReference type="Gene3D" id="1.20.120.550">
    <property type="entry name" value="Membrane associated eicosanoid/glutathione metabolism-like domain"/>
    <property type="match status" value="1"/>
</dbReference>
<feature type="transmembrane region" description="Helical" evidence="5">
    <location>
        <begin position="212"/>
        <end position="234"/>
    </location>
</feature>
<reference evidence="6" key="1">
    <citation type="submission" date="2021-11" db="EMBL/GenBank/DDBJ databases">
        <authorList>
            <consortium name="Genoscope - CEA"/>
            <person name="William W."/>
        </authorList>
    </citation>
    <scope>NUCLEOTIDE SEQUENCE</scope>
</reference>
<evidence type="ECO:0000256" key="5">
    <source>
        <dbReference type="SAM" id="Phobius"/>
    </source>
</evidence>
<evidence type="ECO:0000256" key="4">
    <source>
        <dbReference type="ARBA" id="ARBA00023136"/>
    </source>
</evidence>
<name>A0A8J2T0C8_9STRA</name>
<dbReference type="InterPro" id="IPR023352">
    <property type="entry name" value="MAPEG-like_dom_sf"/>
</dbReference>
<dbReference type="OrthoDB" id="10359271at2759"/>
<dbReference type="SUPFAM" id="SSF161084">
    <property type="entry name" value="MAPEG domain-like"/>
    <property type="match status" value="1"/>
</dbReference>
<sequence length="246" mass="26929">MVDLGFMKLPCAGDFSVFKLLFGMACACVSIAKVFAFTDLVGPALATSLEASRGGVDLEPLIDALRPAALVTLGWNVLFYNLLGSQVWTLAVVRIFEFVQPEEVDEAYHRVAARWSANTLEQAPVFLSSLWLYALFADSASAGTLGALYLVSRLMYPLVYCWIGRFTFGFEPVTQTGYGVVGVFWLGTYMALVDQGWLWWVSSVGPVPAALTGFAVGSLALFPGLPTAPFYTFAHFKCHTRKHKRA</sequence>
<dbReference type="EMBL" id="CAKKNE010000006">
    <property type="protein sequence ID" value="CAH0378620.1"/>
    <property type="molecule type" value="Genomic_DNA"/>
</dbReference>
<feature type="transmembrane region" description="Helical" evidence="5">
    <location>
        <begin position="172"/>
        <end position="192"/>
    </location>
</feature>
<proteinExistence type="predicted"/>
<keyword evidence="7" id="KW-1185">Reference proteome</keyword>